<reference evidence="1 2" key="1">
    <citation type="submission" date="2017-12" db="EMBL/GenBank/DDBJ databases">
        <title>Integrating genomic resources of turbot (Scophthalmus maximus) in depth evaluation of genetic and physical mapping variation across individuals.</title>
        <authorList>
            <person name="Martinez P."/>
        </authorList>
    </citation>
    <scope>NUCLEOTIDE SEQUENCE [LARGE SCALE GENOMIC DNA]</scope>
</reference>
<gene>
    <name evidence="1" type="ORF">SMAX5B_005416</name>
</gene>
<evidence type="ECO:0000313" key="2">
    <source>
        <dbReference type="Proteomes" id="UP000246464"/>
    </source>
</evidence>
<dbReference type="AlphaFoldDB" id="A0A2U9B1U6"/>
<accession>A0A2U9B1U6</accession>
<proteinExistence type="predicted"/>
<organism evidence="1 2">
    <name type="scientific">Scophthalmus maximus</name>
    <name type="common">Turbot</name>
    <name type="synonym">Psetta maxima</name>
    <dbReference type="NCBI Taxonomy" id="52904"/>
    <lineage>
        <taxon>Eukaryota</taxon>
        <taxon>Metazoa</taxon>
        <taxon>Chordata</taxon>
        <taxon>Craniata</taxon>
        <taxon>Vertebrata</taxon>
        <taxon>Euteleostomi</taxon>
        <taxon>Actinopterygii</taxon>
        <taxon>Neopterygii</taxon>
        <taxon>Teleostei</taxon>
        <taxon>Neoteleostei</taxon>
        <taxon>Acanthomorphata</taxon>
        <taxon>Carangaria</taxon>
        <taxon>Pleuronectiformes</taxon>
        <taxon>Pleuronectoidei</taxon>
        <taxon>Scophthalmidae</taxon>
        <taxon>Scophthalmus</taxon>
    </lineage>
</organism>
<sequence>MPADRRCDCGGVSAVKVASQQQNDGLRPRLDWTSRCRPSSPVGLLQGLDGPDVGVLAKALQNSSKVWGGA</sequence>
<dbReference type="EMBL" id="CP026244">
    <property type="protein sequence ID" value="AWO97886.1"/>
    <property type="molecule type" value="Genomic_DNA"/>
</dbReference>
<name>A0A2U9B1U6_SCOMX</name>
<protein>
    <submittedName>
        <fullName evidence="1">Uncharacterized protein</fullName>
    </submittedName>
</protein>
<evidence type="ECO:0000313" key="1">
    <source>
        <dbReference type="EMBL" id="AWO97886.1"/>
    </source>
</evidence>
<keyword evidence="2" id="KW-1185">Reference proteome</keyword>
<dbReference type="Proteomes" id="UP000246464">
    <property type="component" value="Chromosome 2"/>
</dbReference>